<evidence type="ECO:0000256" key="4">
    <source>
        <dbReference type="ARBA" id="ARBA00023136"/>
    </source>
</evidence>
<evidence type="ECO:0000256" key="3">
    <source>
        <dbReference type="ARBA" id="ARBA00022989"/>
    </source>
</evidence>
<feature type="transmembrane region" description="Helical" evidence="5">
    <location>
        <begin position="84"/>
        <end position="107"/>
    </location>
</feature>
<dbReference type="EMBL" id="WTVN01000028">
    <property type="protein sequence ID" value="NMG45322.1"/>
    <property type="molecule type" value="Genomic_DNA"/>
</dbReference>
<evidence type="ECO:0000259" key="8">
    <source>
        <dbReference type="Pfam" id="PF15864"/>
    </source>
</evidence>
<feature type="transmembrane region" description="Helical" evidence="5">
    <location>
        <begin position="60"/>
        <end position="78"/>
    </location>
</feature>
<feature type="transmembrane region" description="Helical" evidence="5">
    <location>
        <begin position="235"/>
        <end position="255"/>
    </location>
</feature>
<gene>
    <name evidence="9" type="ORF">GPA22_16525</name>
</gene>
<organism evidence="9 10">
    <name type="scientific">Aromatoleum toluvorans</name>
    <dbReference type="NCBI Taxonomy" id="92002"/>
    <lineage>
        <taxon>Bacteria</taxon>
        <taxon>Pseudomonadati</taxon>
        <taxon>Pseudomonadota</taxon>
        <taxon>Betaproteobacteria</taxon>
        <taxon>Rhodocyclales</taxon>
        <taxon>Rhodocyclaceae</taxon>
        <taxon>Aromatoleum</taxon>
    </lineage>
</organism>
<dbReference type="Proteomes" id="UP000623795">
    <property type="component" value="Unassembled WGS sequence"/>
</dbReference>
<evidence type="ECO:0000256" key="2">
    <source>
        <dbReference type="ARBA" id="ARBA00022692"/>
    </source>
</evidence>
<feature type="domain" description="Virulence factor membrane-bound polymerase C-terminal" evidence="7">
    <location>
        <begin position="364"/>
        <end position="522"/>
    </location>
</feature>
<feature type="domain" description="O-antigen ligase-related" evidence="6">
    <location>
        <begin position="194"/>
        <end position="338"/>
    </location>
</feature>
<feature type="transmembrane region" description="Helical" evidence="5">
    <location>
        <begin position="186"/>
        <end position="204"/>
    </location>
</feature>
<dbReference type="PANTHER" id="PTHR37422">
    <property type="entry name" value="TEICHURONIC ACID BIOSYNTHESIS PROTEIN TUAE"/>
    <property type="match status" value="1"/>
</dbReference>
<comment type="caution">
    <text evidence="9">The sequence shown here is derived from an EMBL/GenBank/DDBJ whole genome shotgun (WGS) entry which is preliminary data.</text>
</comment>
<evidence type="ECO:0000256" key="5">
    <source>
        <dbReference type="SAM" id="Phobius"/>
    </source>
</evidence>
<sequence length="546" mass="60797">MGTPALWTTFWSILAATAWLLPNHTLPWTSFHSEAWMAILICLLLPFAVVMCPRRFTLDHFSLLIALAATIPAVQYALGKIPNFGHAWINSLYVIGFLSAVLVGRFWEASRPRELIDMLCLAFGAASLLSVLLQAYQWFELDGLGIWLADSDSARPSGNLGQPNHLATLLLWGLIATFWATLRRQIGTLTAVVTALILLFGLALTNSRTAWIAVGLIILSTWWWRALWIERKTPWVVSALGLYFAACVAAVSLLAPNALNRIPGLSNASPDLRLSAWSLLIDAILQSPLTGYGWNQTATAHLNASLQHSALHVTFPYAHNIVLDLLVWCGIPVGIILIFGLLKWLWNWFRSIQDPLGAVTFLFLLAFVNHSMLEYPFSYAYFLLPAGLLIGTAHHQSRGEASGLSVGRFSFFAVSILSIGMLAITVTDYLRVEKSYTILRMEWAGFFLEENPQPPQTRALNQLQNAVTAARVVPRAQMSDVELQDLRTAVLQMHKPIYFRKFAQALTLNGRPADGRAWLERMCSVETERNCKKAMDEINQASPADR</sequence>
<keyword evidence="2 5" id="KW-0812">Transmembrane</keyword>
<feature type="transmembrane region" description="Helical" evidence="5">
    <location>
        <begin position="210"/>
        <end position="228"/>
    </location>
</feature>
<dbReference type="InterPro" id="IPR031726">
    <property type="entry name" value="PglL_A"/>
</dbReference>
<evidence type="ECO:0000313" key="9">
    <source>
        <dbReference type="EMBL" id="NMG45322.1"/>
    </source>
</evidence>
<name>A0ABX1Q321_9RHOO</name>
<feature type="transmembrane region" description="Helical" evidence="5">
    <location>
        <begin position="356"/>
        <end position="373"/>
    </location>
</feature>
<comment type="subcellular location">
    <subcellularLocation>
        <location evidence="1">Membrane</location>
        <topology evidence="1">Multi-pass membrane protein</topology>
    </subcellularLocation>
</comment>
<keyword evidence="3 5" id="KW-1133">Transmembrane helix</keyword>
<feature type="transmembrane region" description="Helical" evidence="5">
    <location>
        <begin position="409"/>
        <end position="430"/>
    </location>
</feature>
<keyword evidence="4 5" id="KW-0472">Membrane</keyword>
<proteinExistence type="predicted"/>
<dbReference type="InterPro" id="IPR051533">
    <property type="entry name" value="WaaL-like"/>
</dbReference>
<dbReference type="PANTHER" id="PTHR37422:SF21">
    <property type="entry name" value="EXOQ-LIKE PROTEIN"/>
    <property type="match status" value="1"/>
</dbReference>
<dbReference type="Pfam" id="PF15864">
    <property type="entry name" value="PglL_A"/>
    <property type="match status" value="1"/>
</dbReference>
<feature type="transmembrane region" description="Helical" evidence="5">
    <location>
        <begin position="325"/>
        <end position="344"/>
    </location>
</feature>
<evidence type="ECO:0000256" key="1">
    <source>
        <dbReference type="ARBA" id="ARBA00004141"/>
    </source>
</evidence>
<evidence type="ECO:0008006" key="11">
    <source>
        <dbReference type="Google" id="ProtNLM"/>
    </source>
</evidence>
<evidence type="ECO:0000259" key="7">
    <source>
        <dbReference type="Pfam" id="PF11846"/>
    </source>
</evidence>
<evidence type="ECO:0000259" key="6">
    <source>
        <dbReference type="Pfam" id="PF04932"/>
    </source>
</evidence>
<feature type="domain" description="Protein glycosylation ligase" evidence="8">
    <location>
        <begin position="158"/>
        <end position="179"/>
    </location>
</feature>
<keyword evidence="10" id="KW-1185">Reference proteome</keyword>
<protein>
    <recommendedName>
        <fullName evidence="11">O-antigen ligase</fullName>
    </recommendedName>
</protein>
<dbReference type="Pfam" id="PF04932">
    <property type="entry name" value="Wzy_C"/>
    <property type="match status" value="1"/>
</dbReference>
<feature type="transmembrane region" description="Helical" evidence="5">
    <location>
        <begin position="159"/>
        <end position="179"/>
    </location>
</feature>
<dbReference type="InterPro" id="IPR007016">
    <property type="entry name" value="O-antigen_ligase-rel_domated"/>
</dbReference>
<accession>A0ABX1Q321</accession>
<dbReference type="Pfam" id="PF11846">
    <property type="entry name" value="Wzy_C_2"/>
    <property type="match status" value="1"/>
</dbReference>
<dbReference type="InterPro" id="IPR021797">
    <property type="entry name" value="Wzy_C_2"/>
</dbReference>
<reference evidence="9 10" key="1">
    <citation type="submission" date="2019-12" db="EMBL/GenBank/DDBJ databases">
        <title>Comparative genomics gives insights into the taxonomy of the Azoarcus-Aromatoleum group and reveals separate origins of nif in the plant-associated Azoarcus and non-plant-associated Aromatoleum sub-groups.</title>
        <authorList>
            <person name="Lafos M."/>
            <person name="Maluk M."/>
            <person name="Batista M."/>
            <person name="Junghare M."/>
            <person name="Carmona M."/>
            <person name="Faoro H."/>
            <person name="Cruz L.M."/>
            <person name="Battistoni F."/>
            <person name="De Souza E."/>
            <person name="Pedrosa F."/>
            <person name="Chen W.-M."/>
            <person name="Poole P.S."/>
            <person name="Dixon R.A."/>
            <person name="James E.K."/>
        </authorList>
    </citation>
    <scope>NUCLEOTIDE SEQUENCE [LARGE SCALE GENOMIC DNA]</scope>
    <source>
        <strain evidence="9 10">Td21</strain>
    </source>
</reference>
<evidence type="ECO:0000313" key="10">
    <source>
        <dbReference type="Proteomes" id="UP000623795"/>
    </source>
</evidence>
<feature type="transmembrane region" description="Helical" evidence="5">
    <location>
        <begin position="36"/>
        <end position="53"/>
    </location>
</feature>
<feature type="transmembrane region" description="Helical" evidence="5">
    <location>
        <begin position="119"/>
        <end position="139"/>
    </location>
</feature>